<dbReference type="EMBL" id="LOMK01000001">
    <property type="protein sequence ID" value="KYN26267.1"/>
    <property type="molecule type" value="Genomic_DNA"/>
</dbReference>
<dbReference type="AlphaFoldDB" id="A0A151JKX4"/>
<comment type="caution">
    <text evidence="2">The sequence shown here is derived from an EMBL/GenBank/DDBJ whole genome shotgun (WGS) entry which is preliminary data.</text>
</comment>
<dbReference type="Gene3D" id="3.30.70.1900">
    <property type="match status" value="1"/>
</dbReference>
<dbReference type="InterPro" id="IPR019267">
    <property type="entry name" value="CRISPR-assoc_Cas6_C"/>
</dbReference>
<gene>
    <name evidence="2" type="ORF">AUQ44_14310</name>
</gene>
<organism evidence="2 3">
    <name type="scientific">Vibrio cidicii</name>
    <dbReference type="NCBI Taxonomy" id="1763883"/>
    <lineage>
        <taxon>Bacteria</taxon>
        <taxon>Pseudomonadati</taxon>
        <taxon>Pseudomonadota</taxon>
        <taxon>Gammaproteobacteria</taxon>
        <taxon>Vibrionales</taxon>
        <taxon>Vibrionaceae</taxon>
        <taxon>Vibrio</taxon>
    </lineage>
</organism>
<proteinExistence type="predicted"/>
<dbReference type="Proteomes" id="UP000075349">
    <property type="component" value="Unassembled WGS sequence"/>
</dbReference>
<name>A0A151JKX4_9VIBR</name>
<feature type="domain" description="CRISPR-associated protein Cas6 C-terminal" evidence="1">
    <location>
        <begin position="161"/>
        <end position="286"/>
    </location>
</feature>
<evidence type="ECO:0000313" key="3">
    <source>
        <dbReference type="Proteomes" id="UP000075349"/>
    </source>
</evidence>
<protein>
    <recommendedName>
        <fullName evidence="1">CRISPR-associated protein Cas6 C-terminal domain-containing protein</fullName>
    </recommendedName>
</protein>
<evidence type="ECO:0000259" key="1">
    <source>
        <dbReference type="Pfam" id="PF10040"/>
    </source>
</evidence>
<sequence length="290" mass="32947">MQLSDIHALAQRFPYLQLRFFLQLQQRGRLPAFKGSLWHGWLGHMIKGSPPLYQLLYGEHEGQQPKPYVIRTDGNRQEQWQAGELITFDVILLGAATQAAEHLIAHLSKTPCCGLGFERLEVSIHSVATVTPQGLQPGLHHGVLADWLSAKPLTLWHEVALQLESPLRIKYQGQIVKKGPLPLSFLLEQIARRWSLLTHFWVDDHPHWRTLLQQALPNLGDHQTQGACLRVEDWQRYSVRQKEHLPFGGLVGQLCYQGDIAPALFWLQIGERLHIGGKTTFGLGQYQLIA</sequence>
<dbReference type="Pfam" id="PF10040">
    <property type="entry name" value="CRISPR_Cas6"/>
    <property type="match status" value="1"/>
</dbReference>
<evidence type="ECO:0000313" key="2">
    <source>
        <dbReference type="EMBL" id="KYN26267.1"/>
    </source>
</evidence>
<reference evidence="3" key="1">
    <citation type="submission" date="2015-12" db="EMBL/GenBank/DDBJ databases">
        <authorList>
            <person name="Tarr C.L."/>
            <person name="Gladney L.M."/>
        </authorList>
    </citation>
    <scope>NUCLEOTIDE SEQUENCE [LARGE SCALE GENOMIC DNA]</scope>
    <source>
        <strain evidence="3">2756-81</strain>
    </source>
</reference>
<accession>A0A151JKX4</accession>